<name>A0AAN7KZF4_TRANT</name>
<comment type="caution">
    <text evidence="3">The sequence shown here is derived from an EMBL/GenBank/DDBJ whole genome shotgun (WGS) entry which is preliminary data.</text>
</comment>
<dbReference type="EMBL" id="JAXQNO010000017">
    <property type="protein sequence ID" value="KAK4779233.1"/>
    <property type="molecule type" value="Genomic_DNA"/>
</dbReference>
<dbReference type="PANTHER" id="PTHR31071">
    <property type="entry name" value="GB|AAF24581.1"/>
    <property type="match status" value="1"/>
</dbReference>
<feature type="region of interest" description="Disordered" evidence="2">
    <location>
        <begin position="1"/>
        <end position="99"/>
    </location>
</feature>
<evidence type="ECO:0000256" key="2">
    <source>
        <dbReference type="SAM" id="MobiDB-lite"/>
    </source>
</evidence>
<feature type="compositionally biased region" description="Basic residues" evidence="2">
    <location>
        <begin position="39"/>
        <end position="48"/>
    </location>
</feature>
<protein>
    <submittedName>
        <fullName evidence="3">Uncharacterized protein</fullName>
    </submittedName>
</protein>
<feature type="coiled-coil region" evidence="1">
    <location>
        <begin position="323"/>
        <end position="371"/>
    </location>
</feature>
<feature type="compositionally biased region" description="Polar residues" evidence="2">
    <location>
        <begin position="531"/>
        <end position="558"/>
    </location>
</feature>
<evidence type="ECO:0000313" key="4">
    <source>
        <dbReference type="Proteomes" id="UP001346149"/>
    </source>
</evidence>
<feature type="coiled-coil region" evidence="1">
    <location>
        <begin position="227"/>
        <end position="272"/>
    </location>
</feature>
<sequence length="685" mass="77463">MKITGRPTLSANNPDMVPKTGPSPPPQPDLLPSRASYKLLRRRTRLRRAGAPTGKRNSRPQTPLLRWKTDEVEKNVISVDDDEKEVPKPEDRRRRRRNEDPISVRKLGAVLWRLNLSEPRAPDRGGGGLPRRRGEETGAMQVGIPFLGQNNQIFGSEAKDSALCCTSMSGKGNGLLYMLEPAFQFSNSAMESATKWDPILLKPSEEAPKLYAHGKLLDLQAGAESLIFSLRTELKQAQAHVLELEAERQTSKKKLEHILKKVKEEKAAWRRREHEKIRAYMDDIKSELNRERKSRKRMEIVNSKLVDELAEVKLSAKRYIQYCEKERKTREMMEEVCNELVKEMEEDKAELEALKEESLKFRDEADEERKMLQMAEVWREERVRMKLVDAKVALEEKYSEMNHLVANLQNFLWKLREYDPDMKELKEAEILQGAAASVNIQQIKDFTYEPSSPDDIFAVLEEVNRAENNEMNTSKIHKLNPEASLTADQKRHSNAFLLHNKDNVKDCESEWETVSDHMNEGSVDAPERSRSAPSSVIKNQTDSNVSASGSETSATEISEVSAPAKQLKKASSIAMLWRLYPNIGGGLKYKLVPMEGMNHGRLSNARIPNGVALSSPDNGSVKGGSKNPVGDPSSPETCSPNIMPATNGCIEWSQGTQKNSLKAKLGEARIRSHRVQLRQVLKQKM</sequence>
<gene>
    <name evidence="3" type="ORF">SAY86_006761</name>
</gene>
<dbReference type="AlphaFoldDB" id="A0AAN7KZF4"/>
<feature type="region of interest" description="Disordered" evidence="2">
    <location>
        <begin position="509"/>
        <end position="565"/>
    </location>
</feature>
<dbReference type="Proteomes" id="UP001346149">
    <property type="component" value="Unassembled WGS sequence"/>
</dbReference>
<evidence type="ECO:0000313" key="3">
    <source>
        <dbReference type="EMBL" id="KAK4779233.1"/>
    </source>
</evidence>
<dbReference type="PANTHER" id="PTHR31071:SF2">
    <property type="entry name" value="ACTIN CYTOSKELETON-REGULATORY COMPLEX PAN-LIKE PROTEIN"/>
    <property type="match status" value="1"/>
</dbReference>
<keyword evidence="1" id="KW-0175">Coiled coil</keyword>
<keyword evidence="4" id="KW-1185">Reference proteome</keyword>
<proteinExistence type="predicted"/>
<feature type="compositionally biased region" description="Basic and acidic residues" evidence="2">
    <location>
        <begin position="85"/>
        <end position="99"/>
    </location>
</feature>
<feature type="region of interest" description="Disordered" evidence="2">
    <location>
        <begin position="608"/>
        <end position="639"/>
    </location>
</feature>
<dbReference type="InterPro" id="IPR043424">
    <property type="entry name" value="BLT-like"/>
</dbReference>
<reference evidence="3 4" key="1">
    <citation type="journal article" date="2023" name="Hortic Res">
        <title>Pangenome of water caltrop reveals structural variations and asymmetric subgenome divergence after allopolyploidization.</title>
        <authorList>
            <person name="Zhang X."/>
            <person name="Chen Y."/>
            <person name="Wang L."/>
            <person name="Yuan Y."/>
            <person name="Fang M."/>
            <person name="Shi L."/>
            <person name="Lu R."/>
            <person name="Comes H.P."/>
            <person name="Ma Y."/>
            <person name="Chen Y."/>
            <person name="Huang G."/>
            <person name="Zhou Y."/>
            <person name="Zheng Z."/>
            <person name="Qiu Y."/>
        </authorList>
    </citation>
    <scope>NUCLEOTIDE SEQUENCE [LARGE SCALE GENOMIC DNA]</scope>
    <source>
        <strain evidence="3">F231</strain>
    </source>
</reference>
<accession>A0AAN7KZF4</accession>
<evidence type="ECO:0000256" key="1">
    <source>
        <dbReference type="SAM" id="Coils"/>
    </source>
</evidence>
<feature type="compositionally biased region" description="Basic and acidic residues" evidence="2">
    <location>
        <begin position="509"/>
        <end position="530"/>
    </location>
</feature>
<organism evidence="3 4">
    <name type="scientific">Trapa natans</name>
    <name type="common">Water chestnut</name>
    <dbReference type="NCBI Taxonomy" id="22666"/>
    <lineage>
        <taxon>Eukaryota</taxon>
        <taxon>Viridiplantae</taxon>
        <taxon>Streptophyta</taxon>
        <taxon>Embryophyta</taxon>
        <taxon>Tracheophyta</taxon>
        <taxon>Spermatophyta</taxon>
        <taxon>Magnoliopsida</taxon>
        <taxon>eudicotyledons</taxon>
        <taxon>Gunneridae</taxon>
        <taxon>Pentapetalae</taxon>
        <taxon>rosids</taxon>
        <taxon>malvids</taxon>
        <taxon>Myrtales</taxon>
        <taxon>Lythraceae</taxon>
        <taxon>Trapa</taxon>
    </lineage>
</organism>